<keyword evidence="3" id="KW-0067">ATP-binding</keyword>
<dbReference type="Gene3D" id="3.30.470.20">
    <property type="entry name" value="ATP-grasp fold, B domain"/>
    <property type="match status" value="1"/>
</dbReference>
<dbReference type="InterPro" id="IPR005481">
    <property type="entry name" value="BC-like_N"/>
</dbReference>
<dbReference type="GO" id="GO:0016874">
    <property type="term" value="F:ligase activity"/>
    <property type="evidence" value="ECO:0007669"/>
    <property type="project" value="UniProtKB-KW"/>
</dbReference>
<keyword evidence="2" id="KW-0547">Nucleotide-binding</keyword>
<reference evidence="6 7" key="1">
    <citation type="submission" date="2017-08" db="EMBL/GenBank/DDBJ databases">
        <title>Infants hospitalized years apart are colonized by the same room-sourced microbial strains.</title>
        <authorList>
            <person name="Brooks B."/>
            <person name="Olm M.R."/>
            <person name="Firek B.A."/>
            <person name="Baker R."/>
            <person name="Thomas B.C."/>
            <person name="Morowitz M.J."/>
            <person name="Banfield J.F."/>
        </authorList>
    </citation>
    <scope>NUCLEOTIDE SEQUENCE [LARGE SCALE GENOMIC DNA]</scope>
    <source>
        <strain evidence="6">S2_003_000_R2_14</strain>
    </source>
</reference>
<dbReference type="PANTHER" id="PTHR18866">
    <property type="entry name" value="CARBOXYLASE:PYRUVATE/ACETYL-COA/PROPIONYL-COA CARBOXYLASE"/>
    <property type="match status" value="1"/>
</dbReference>
<protein>
    <recommendedName>
        <fullName evidence="5">Biotin carboxylation domain-containing protein</fullName>
    </recommendedName>
</protein>
<organism evidence="6 7">
    <name type="scientific">Archangium gephyra</name>
    <dbReference type="NCBI Taxonomy" id="48"/>
    <lineage>
        <taxon>Bacteria</taxon>
        <taxon>Pseudomonadati</taxon>
        <taxon>Myxococcota</taxon>
        <taxon>Myxococcia</taxon>
        <taxon>Myxococcales</taxon>
        <taxon>Cystobacterineae</taxon>
        <taxon>Archangiaceae</taxon>
        <taxon>Archangium</taxon>
    </lineage>
</organism>
<evidence type="ECO:0000259" key="5">
    <source>
        <dbReference type="PROSITE" id="PS50979"/>
    </source>
</evidence>
<dbReference type="Pfam" id="PF00289">
    <property type="entry name" value="Biotin_carb_N"/>
    <property type="match status" value="1"/>
</dbReference>
<dbReference type="AlphaFoldDB" id="A0A2W5V814"/>
<dbReference type="SUPFAM" id="SSF56059">
    <property type="entry name" value="Glutathione synthetase ATP-binding domain-like"/>
    <property type="match status" value="1"/>
</dbReference>
<dbReference type="Proteomes" id="UP000249061">
    <property type="component" value="Unassembled WGS sequence"/>
</dbReference>
<gene>
    <name evidence="6" type="ORF">DI536_30510</name>
</gene>
<comment type="caution">
    <text evidence="6">The sequence shown here is derived from an EMBL/GenBank/DDBJ whole genome shotgun (WGS) entry which is preliminary data.</text>
</comment>
<dbReference type="PROSITE" id="PS50979">
    <property type="entry name" value="BC"/>
    <property type="match status" value="1"/>
</dbReference>
<dbReference type="Pfam" id="PF02786">
    <property type="entry name" value="CPSase_L_D2"/>
    <property type="match status" value="1"/>
</dbReference>
<keyword evidence="4" id="KW-0092">Biotin</keyword>
<accession>A0A2W5V814</accession>
<dbReference type="InterPro" id="IPR011764">
    <property type="entry name" value="Biotin_carboxylation_dom"/>
</dbReference>
<dbReference type="PANTHER" id="PTHR18866:SF33">
    <property type="entry name" value="METHYLCROTONOYL-COA CARBOXYLASE SUBUNIT ALPHA, MITOCHONDRIAL-RELATED"/>
    <property type="match status" value="1"/>
</dbReference>
<evidence type="ECO:0000256" key="4">
    <source>
        <dbReference type="ARBA" id="ARBA00023267"/>
    </source>
</evidence>
<evidence type="ECO:0000313" key="6">
    <source>
        <dbReference type="EMBL" id="PZR06271.1"/>
    </source>
</evidence>
<dbReference type="InterPro" id="IPR050856">
    <property type="entry name" value="Biotin_carboxylase_complex"/>
</dbReference>
<evidence type="ECO:0000256" key="1">
    <source>
        <dbReference type="ARBA" id="ARBA00022598"/>
    </source>
</evidence>
<feature type="domain" description="Biotin carboxylation" evidence="5">
    <location>
        <begin position="1"/>
        <end position="322"/>
    </location>
</feature>
<dbReference type="InterPro" id="IPR005482">
    <property type="entry name" value="Biotin_COase_C"/>
</dbReference>
<dbReference type="EMBL" id="QFQP01000039">
    <property type="protein sequence ID" value="PZR06271.1"/>
    <property type="molecule type" value="Genomic_DNA"/>
</dbReference>
<evidence type="ECO:0000256" key="2">
    <source>
        <dbReference type="ARBA" id="ARBA00022741"/>
    </source>
</evidence>
<dbReference type="SUPFAM" id="SSF52440">
    <property type="entry name" value="PreATP-grasp domain"/>
    <property type="match status" value="1"/>
</dbReference>
<name>A0A2W5V814_9BACT</name>
<dbReference type="GO" id="GO:0005524">
    <property type="term" value="F:ATP binding"/>
    <property type="evidence" value="ECO:0007669"/>
    <property type="project" value="UniProtKB-KW"/>
</dbReference>
<keyword evidence="1" id="KW-0436">Ligase</keyword>
<dbReference type="InterPro" id="IPR005479">
    <property type="entry name" value="CPAse_ATP-bd"/>
</dbReference>
<evidence type="ECO:0000256" key="3">
    <source>
        <dbReference type="ARBA" id="ARBA00022840"/>
    </source>
</evidence>
<dbReference type="InterPro" id="IPR016185">
    <property type="entry name" value="PreATP-grasp_dom_sf"/>
</dbReference>
<dbReference type="SMART" id="SM00878">
    <property type="entry name" value="Biotin_carb_C"/>
    <property type="match status" value="1"/>
</dbReference>
<evidence type="ECO:0000313" key="7">
    <source>
        <dbReference type="Proteomes" id="UP000249061"/>
    </source>
</evidence>
<sequence length="322" mass="33850">MSKVRFTRAFYLHVIRVHTVVMARVRKLLVCADGVTAVRVTRTVQELGLQSVTATPLDVAALVARAKEAGADALHPGFGALAQNVALARACEAAGITFIGASSSSLEAIAAAAATLDVSKLEAPHRVVFQVFADAFGNVVHLNEREGGGAIFESPSPILTNEQRAEAGAKAVQLARDVKLVGAASVEFFVDGARHLHFSRMTAGVPAEHAVTEWVCGIDLVTWQVHVAQGGLLPLTQQLSTRGHSIAVMVSAAHAFAGPFTRDDGGKLSVWAPTRPEAVRKLRRALAEAAGSSDAAKLSAMLQHDTFMRGDADVAYFGAATT</sequence>
<proteinExistence type="predicted"/>